<evidence type="ECO:0000313" key="8">
    <source>
        <dbReference type="Proteomes" id="UP001152799"/>
    </source>
</evidence>
<evidence type="ECO:0000259" key="5">
    <source>
        <dbReference type="Pfam" id="PF00326"/>
    </source>
</evidence>
<dbReference type="FunFam" id="3.40.50.1820:FF:000003">
    <property type="entry name" value="Dipeptidyl peptidase 4"/>
    <property type="match status" value="1"/>
</dbReference>
<dbReference type="GO" id="GO:0008236">
    <property type="term" value="F:serine-type peptidase activity"/>
    <property type="evidence" value="ECO:0007669"/>
    <property type="project" value="InterPro"/>
</dbReference>
<dbReference type="GO" id="GO:0006508">
    <property type="term" value="P:proteolysis"/>
    <property type="evidence" value="ECO:0007669"/>
    <property type="project" value="InterPro"/>
</dbReference>
<dbReference type="Proteomes" id="UP001152799">
    <property type="component" value="Chromosome 4"/>
</dbReference>
<dbReference type="Gene3D" id="2.140.10.30">
    <property type="entry name" value="Dipeptidylpeptidase IV, N-terminal domain"/>
    <property type="match status" value="1"/>
</dbReference>
<dbReference type="PANTHER" id="PTHR11731">
    <property type="entry name" value="PROTEASE FAMILY S9B,C DIPEPTIDYL-PEPTIDASE IV-RELATED"/>
    <property type="match status" value="1"/>
</dbReference>
<sequence>MSFSLIIKFSVCLIGLCFLVNSTKARTITKESTIEEGKTAFTLKECLDGTFKASGWNGTWLTESSFLFKNSDGDYYSFDVTTKNAELFLQGSILDDYREASITISPDQSYVLIRYNVSSVFRHSTTAIYAVYDIGNKKYYDVNNKIAVQLATFDTTGHGFAYVYLNNIYYLPSVLETENPIKVTEDGIEGVIYNGAPDWVYEEEVLGTGSALWFSPDGKHLAYVKFNDTAVKEFTYFLYGTPGVLASQYPLEAKIKYPKVGTPNPVVQTYVYNIATGNTISFKLIDSIKNTEEDNDYVLYDLTWLSESEVAIISTNRIQNESVLIRCDLSGSCNEEVSRKQKNGWLLPQIPKYNKNATNRLEILPQEHDGDYFNHLVLAESRTNIAKRLTFGNRVITHVYGWDQTNNLVYYASSVNNTPSQQHISVVNTATLEDKCLTCEFQVDGELCKYAGASFSSNFQYYVKVCQGPNPAYVLIENLNNETDVYVWNDNSQIRQALSKKARPVKRDLLVPLDGGNFTARVRLWLPPDFDENRTYPAVVNVYAGPNSNQITDVFSSGVMNYFVANRSYIYIYIDGRGSGRDGEKKMFQIYRKMGTVEIEDQIAVTKYLQDNLSYIDRHRTGIWGWSYGGFASTWTLVKDKENVFKFALAVAPVTSFIYYDTIYTERYMGLPTEDDNLYGYNNTDINRHVEALRGKLYFIIHGNADDNVHYQQAMVLIKALEAADIPFMQQSYPDENHSLNGVTKHLYQTIDRFWARAFEVEGPPLKVW</sequence>
<dbReference type="OrthoDB" id="16520at2759"/>
<feature type="domain" description="Dipeptidylpeptidase IV N-terminal" evidence="6">
    <location>
        <begin position="105"/>
        <end position="471"/>
    </location>
</feature>
<dbReference type="SUPFAM" id="SSF82171">
    <property type="entry name" value="DPP6 N-terminal domain-like"/>
    <property type="match status" value="1"/>
</dbReference>
<dbReference type="Gene3D" id="3.40.50.1820">
    <property type="entry name" value="alpha/beta hydrolase"/>
    <property type="match status" value="1"/>
</dbReference>
<dbReference type="InterPro" id="IPR050278">
    <property type="entry name" value="Serine_Prot_S9B/DPPIV"/>
</dbReference>
<dbReference type="PANTHER" id="PTHR11731:SF154">
    <property type="entry name" value="VENOM DIPEPTIDYL PEPTIDASE 4-LIKE PROTEIN"/>
    <property type="match status" value="1"/>
</dbReference>
<evidence type="ECO:0000256" key="2">
    <source>
        <dbReference type="ARBA" id="ARBA00023180"/>
    </source>
</evidence>
<keyword evidence="2" id="KW-0325">Glycoprotein</keyword>
<feature type="chain" id="PRO_5040405666" description="Venom dipeptidyl peptidase 4" evidence="4">
    <location>
        <begin position="26"/>
        <end position="769"/>
    </location>
</feature>
<dbReference type="Pfam" id="PF00930">
    <property type="entry name" value="DPPIV_N"/>
    <property type="match status" value="1"/>
</dbReference>
<dbReference type="InterPro" id="IPR001375">
    <property type="entry name" value="Peptidase_S9_cat"/>
</dbReference>
<evidence type="ECO:0000256" key="4">
    <source>
        <dbReference type="SAM" id="SignalP"/>
    </source>
</evidence>
<keyword evidence="4" id="KW-0732">Signal</keyword>
<dbReference type="AlphaFoldDB" id="A0A9N9MSZ8"/>
<dbReference type="GO" id="GO:0008239">
    <property type="term" value="F:dipeptidyl-peptidase activity"/>
    <property type="evidence" value="ECO:0007669"/>
    <property type="project" value="TreeGrafter"/>
</dbReference>
<feature type="signal peptide" evidence="4">
    <location>
        <begin position="1"/>
        <end position="25"/>
    </location>
</feature>
<dbReference type="GO" id="GO:0005886">
    <property type="term" value="C:plasma membrane"/>
    <property type="evidence" value="ECO:0007669"/>
    <property type="project" value="TreeGrafter"/>
</dbReference>
<feature type="domain" description="Peptidase S9 prolyl oligopeptidase catalytic" evidence="5">
    <location>
        <begin position="562"/>
        <end position="760"/>
    </location>
</feature>
<dbReference type="EMBL" id="OU892280">
    <property type="protein sequence ID" value="CAG9768482.1"/>
    <property type="molecule type" value="Genomic_DNA"/>
</dbReference>
<dbReference type="Pfam" id="PF00326">
    <property type="entry name" value="Peptidase_S9"/>
    <property type="match status" value="1"/>
</dbReference>
<dbReference type="InterPro" id="IPR029058">
    <property type="entry name" value="AB_hydrolase_fold"/>
</dbReference>
<dbReference type="InterPro" id="IPR002469">
    <property type="entry name" value="Peptidase_S9B_N"/>
</dbReference>
<reference evidence="7" key="1">
    <citation type="submission" date="2022-01" db="EMBL/GenBank/DDBJ databases">
        <authorList>
            <person name="King R."/>
        </authorList>
    </citation>
    <scope>NUCLEOTIDE SEQUENCE</scope>
</reference>
<evidence type="ECO:0000256" key="3">
    <source>
        <dbReference type="ARBA" id="ARBA00072929"/>
    </source>
</evidence>
<proteinExistence type="inferred from homology"/>
<evidence type="ECO:0000256" key="1">
    <source>
        <dbReference type="ARBA" id="ARBA00010036"/>
    </source>
</evidence>
<dbReference type="SUPFAM" id="SSF53474">
    <property type="entry name" value="alpha/beta-Hydrolases"/>
    <property type="match status" value="1"/>
</dbReference>
<comment type="similarity">
    <text evidence="1">Belongs to the peptidase S9B family. DPPIV subfamily.</text>
</comment>
<accession>A0A9N9MSZ8</accession>
<name>A0A9N9MSZ8_9CUCU</name>
<protein>
    <recommendedName>
        <fullName evidence="3">Venom dipeptidyl peptidase 4</fullName>
    </recommendedName>
</protein>
<keyword evidence="8" id="KW-1185">Reference proteome</keyword>
<evidence type="ECO:0000313" key="7">
    <source>
        <dbReference type="EMBL" id="CAG9768482.1"/>
    </source>
</evidence>
<evidence type="ECO:0000259" key="6">
    <source>
        <dbReference type="Pfam" id="PF00930"/>
    </source>
</evidence>
<gene>
    <name evidence="7" type="ORF">CEUTPL_LOCUS9020</name>
</gene>
<organism evidence="7 8">
    <name type="scientific">Ceutorhynchus assimilis</name>
    <name type="common">cabbage seed weevil</name>
    <dbReference type="NCBI Taxonomy" id="467358"/>
    <lineage>
        <taxon>Eukaryota</taxon>
        <taxon>Metazoa</taxon>
        <taxon>Ecdysozoa</taxon>
        <taxon>Arthropoda</taxon>
        <taxon>Hexapoda</taxon>
        <taxon>Insecta</taxon>
        <taxon>Pterygota</taxon>
        <taxon>Neoptera</taxon>
        <taxon>Endopterygota</taxon>
        <taxon>Coleoptera</taxon>
        <taxon>Polyphaga</taxon>
        <taxon>Cucujiformia</taxon>
        <taxon>Curculionidae</taxon>
        <taxon>Ceutorhynchinae</taxon>
        <taxon>Ceutorhynchus</taxon>
    </lineage>
</organism>